<keyword evidence="3" id="KW-1185">Reference proteome</keyword>
<proteinExistence type="predicted"/>
<feature type="compositionally biased region" description="Polar residues" evidence="1">
    <location>
        <begin position="112"/>
        <end position="124"/>
    </location>
</feature>
<evidence type="ECO:0000313" key="3">
    <source>
        <dbReference type="Proteomes" id="UP000016927"/>
    </source>
</evidence>
<accession>R0M5P5</accession>
<dbReference type="VEuPathDB" id="MicrosporidiaDB:NBO_81g0007"/>
<gene>
    <name evidence="2" type="ORF">NBO_81g0007</name>
</gene>
<reference evidence="2 3" key="1">
    <citation type="journal article" date="2013" name="BMC Genomics">
        <title>Comparative genomics of parasitic silkworm microsporidia reveal an association between genome expansion and host adaptation.</title>
        <authorList>
            <person name="Pan G."/>
            <person name="Xu J."/>
            <person name="Li T."/>
            <person name="Xia Q."/>
            <person name="Liu S.L."/>
            <person name="Zhang G."/>
            <person name="Li S."/>
            <person name="Li C."/>
            <person name="Liu H."/>
            <person name="Yang L."/>
            <person name="Liu T."/>
            <person name="Zhang X."/>
            <person name="Wu Z."/>
            <person name="Fan W."/>
            <person name="Dang X."/>
            <person name="Xiang H."/>
            <person name="Tao M."/>
            <person name="Li Y."/>
            <person name="Hu J."/>
            <person name="Li Z."/>
            <person name="Lin L."/>
            <person name="Luo J."/>
            <person name="Geng L."/>
            <person name="Wang L."/>
            <person name="Long M."/>
            <person name="Wan Y."/>
            <person name="He N."/>
            <person name="Zhang Z."/>
            <person name="Lu C."/>
            <person name="Keeling P.J."/>
            <person name="Wang J."/>
            <person name="Xiang Z."/>
            <person name="Zhou Z."/>
        </authorList>
    </citation>
    <scope>NUCLEOTIDE SEQUENCE [LARGE SCALE GENOMIC DNA]</scope>
    <source>
        <strain evidence="3">CQ1 / CVCC 102059</strain>
    </source>
</reference>
<sequence>MNVLKMILFILDSLGEQNKSKSEDNKINLIKKKDLKSGTKVVLVFKEVSNLESIMKDIPYEESKEREDDTKKVDNMNDITENDTKIKDEVTELISKSLSKLLKEETKEKTDTQNLNTSDINNTLDKPELKSHKPNTSDIELLNIPLGYKLLCVLFKNLKLLEDSKKLKNVLITNLLITNKMTDIYDKLKFKKKPDKGSDNPNKSTDKFIDSTGYFTGDLYDKPTEEIGKVYKTGLFHFSNLPKEIEEQNNRGMRMILKHIADIKKKSPKDLLNEDCEMNLIDKILFHNNYNKNFIDKMNVCVCNEDLCGNLFCVLFFCELTTYVNSNCIFPMFFITKTYNQKDRYKKILKLKDFVFYIGNSSVTSYKLEQNNVQLQNTIRFKGNIQILHILNKNNNLLFNYPLFYDCEMDISDLEFINNHLYVLSTSEIFNLKYSGQFIELIDKVNCKGCYKLEQENKNLVLICEDGIHLQEKIFSLNSKVVNCKIYENELYYLNEKGVIHKSNGDQICKIEPSLDFIIVENNGNKLIFTAGEEMNAVYDLNNGTLLQNLGENFEYKTGFAFNNEIFLNDGKNIKKLIIKMNREDLPSNKMNEESIDTLFKFPTHSFLISNSSVQLQTEKGERTFEIDFYKYKIVGECLITISNEEVIFISPLVISKIECFSSNCLITDDWIILYKDHLVNYVNTRKRKLMFLHVFKDVLVDVFLINNILIFKLPTKSYISVLMNGPKPYVELDKQLDCINDVILMDDKIIKYEQENYVSYYREGDKIMSQTINYVVLDDIKELNPLVRYKLGYQDMPFTILSYFESNDFQFYFSTNFVHVLKENQCLYSVNLGDYQTSTVDKHVYIGYDDFILVYEVSDKEFIEINRFKCQAKPLVMKYYNDFLIVSLENAGLAKFKDTEYEEIVKKRRFTKKGTSSRDLKSLFDEENNEDSYEQPNFDEDERSTIFNEIFGTGKEYFYILEDTPEEESSTEILEKNDFNVEDCKRFVMWNTNITNRNLERFVDLLLKGYVLNYVLLHDIDYDMDIYTALRVEKSVQEYKKFIEYRSKFNNNYIEDVYSYDAIKYIPKYEENRKDYKDYGTNKYLLSVEQFETNLKDREAVFVPCCYEEGEISGFDEEEYTKQLSSSLVVRDYYTQLYKIYGRIEGEDVYKYFISEEDDQYNEKRKSILDGVIETLKLNDTEIEENILLIEQEFNLFNKVIDRIYNGGLKKMNSQEKIVSCTKEKNLFKGVVMNNLGVVLEKFSKSKNDFDIYLDEIRPICVVLSGFEPTLRLAMQHLIPRNCVYVENSWFMHLKKDKYEFCRRIGRLALFPEIEYIRLYKTPNGWKDFIGPVHDYKFIVKKAILTAISIVGLDLNLILAQEDNIEILSFLGLTSISRIFSKEVYTSLKDLKEIIGNKIEYVNFLTYIRLFKEFSKIDNPLDEKPVHIENYFIIEEDLDYQKGIQRDDDITGLRITKRDVKRIKECLVDDYRPIFSGFPDDIVFKNLSDATSEIVGSTLEGRVFYVDEGYALVSVLNNVTVFCKIQEKYYPNQLVKCQIEEVNEAFVSFNGIILPDDTPKIKYPRFTKHPLYKEVDSVKAIEFLKESGEFILLRKSTRDNSPILVFKFYADIYAQFKLGPSFSFRGKEHKSIDEVMILVKKTLKKVKEIEQHKNFYEKEEDVLKKVGEDGDYIKYGFYFPEEYPGKLCFVFGNRGNIHKEYLGVYDVITYKGQEYETLDDFLLYRKRM</sequence>
<feature type="region of interest" description="Disordered" evidence="1">
    <location>
        <begin position="105"/>
        <end position="131"/>
    </location>
</feature>
<dbReference type="InterPro" id="IPR036860">
    <property type="entry name" value="SH2_dom_sf"/>
</dbReference>
<dbReference type="EMBL" id="KB908989">
    <property type="protein sequence ID" value="EOB13314.1"/>
    <property type="molecule type" value="Genomic_DNA"/>
</dbReference>
<dbReference type="HOGENOM" id="CLU_240027_0_0_1"/>
<dbReference type="OrthoDB" id="995477at2759"/>
<organism evidence="2 3">
    <name type="scientific">Nosema bombycis (strain CQ1 / CVCC 102059)</name>
    <name type="common">Microsporidian parasite</name>
    <name type="synonym">Pebrine of silkworm</name>
    <dbReference type="NCBI Taxonomy" id="578461"/>
    <lineage>
        <taxon>Eukaryota</taxon>
        <taxon>Fungi</taxon>
        <taxon>Fungi incertae sedis</taxon>
        <taxon>Microsporidia</taxon>
        <taxon>Nosematidae</taxon>
        <taxon>Nosema</taxon>
    </lineage>
</organism>
<evidence type="ECO:0000313" key="2">
    <source>
        <dbReference type="EMBL" id="EOB13314.1"/>
    </source>
</evidence>
<dbReference type="Gene3D" id="3.30.505.10">
    <property type="entry name" value="SH2 domain"/>
    <property type="match status" value="2"/>
</dbReference>
<evidence type="ECO:0000256" key="1">
    <source>
        <dbReference type="SAM" id="MobiDB-lite"/>
    </source>
</evidence>
<dbReference type="STRING" id="578461.R0M5P5"/>
<name>R0M5P5_NOSB1</name>
<dbReference type="Proteomes" id="UP000016927">
    <property type="component" value="Unassembled WGS sequence"/>
</dbReference>
<feature type="non-terminal residue" evidence="2">
    <location>
        <position position="1729"/>
    </location>
</feature>
<protein>
    <submittedName>
        <fullName evidence="2">Chromatin structure modulator</fullName>
    </submittedName>
</protein>